<keyword evidence="2" id="KW-0677">Repeat</keyword>
<dbReference type="Gene3D" id="2.120.10.80">
    <property type="entry name" value="Kelch-type beta propeller"/>
    <property type="match status" value="2"/>
</dbReference>
<accession>A0ABT3R9I6</accession>
<evidence type="ECO:0000256" key="2">
    <source>
        <dbReference type="ARBA" id="ARBA00022737"/>
    </source>
</evidence>
<organism evidence="4 5">
    <name type="scientific">Pontibacter anaerobius</name>
    <dbReference type="NCBI Taxonomy" id="2993940"/>
    <lineage>
        <taxon>Bacteria</taxon>
        <taxon>Pseudomonadati</taxon>
        <taxon>Bacteroidota</taxon>
        <taxon>Cytophagia</taxon>
        <taxon>Cytophagales</taxon>
        <taxon>Hymenobacteraceae</taxon>
        <taxon>Pontibacter</taxon>
    </lineage>
</organism>
<comment type="caution">
    <text evidence="4">The sequence shown here is derived from an EMBL/GenBank/DDBJ whole genome shotgun (WGS) entry which is preliminary data.</text>
</comment>
<dbReference type="Pfam" id="PF24681">
    <property type="entry name" value="Kelch_KLHDC2_KLHL20_DRC7"/>
    <property type="match status" value="1"/>
</dbReference>
<dbReference type="PANTHER" id="PTHR24412">
    <property type="entry name" value="KELCH PROTEIN"/>
    <property type="match status" value="1"/>
</dbReference>
<sequence>MKISFKKMRLLLIAMLLSVGALSSCESDSDDDVLLGEWQKQSDFAGVARSSAVSFVIDGKAYVGTGYDGSSRLTDFWMFDPATNNWVRKADFPGEARSAAVGFSANGKGYIGTGYNGTSYLKDFYEYDPATNAWTQIEDFPASARYGAIAMSFANAGYVGAGFDGNYQKDFWKYDPATATWTEQIGLQGAKRLNGYAFTVNGKGYVSGGLNNNVYQTDLLEFDPATAQWKTLKALTKEQRPNETFPVPRTYATTFSINNTAYLVGGTNGAALNDVWKFDPATDTWTKLGDFKGGLRQGAIGFGIGEFGYVGLGNTGSQRYDDLWQLNPTIVSE</sequence>
<proteinExistence type="predicted"/>
<dbReference type="Proteomes" id="UP001207228">
    <property type="component" value="Unassembled WGS sequence"/>
</dbReference>
<dbReference type="SMART" id="SM00612">
    <property type="entry name" value="Kelch"/>
    <property type="match status" value="5"/>
</dbReference>
<dbReference type="EMBL" id="JAPFQO010000001">
    <property type="protein sequence ID" value="MCX2738443.1"/>
    <property type="molecule type" value="Genomic_DNA"/>
</dbReference>
<evidence type="ECO:0000256" key="1">
    <source>
        <dbReference type="ARBA" id="ARBA00022441"/>
    </source>
</evidence>
<keyword evidence="3" id="KW-0732">Signal</keyword>
<evidence type="ECO:0000313" key="5">
    <source>
        <dbReference type="Proteomes" id="UP001207228"/>
    </source>
</evidence>
<dbReference type="InterPro" id="IPR015915">
    <property type="entry name" value="Kelch-typ_b-propeller"/>
</dbReference>
<gene>
    <name evidence="4" type="ORF">OO017_00655</name>
</gene>
<dbReference type="PANTHER" id="PTHR24412:SF497">
    <property type="entry name" value="KELCH-LIKE PROTEIN 18"/>
    <property type="match status" value="1"/>
</dbReference>
<keyword evidence="5" id="KW-1185">Reference proteome</keyword>
<keyword evidence="1" id="KW-0880">Kelch repeat</keyword>
<name>A0ABT3R9I6_9BACT</name>
<dbReference type="InterPro" id="IPR006652">
    <property type="entry name" value="Kelch_1"/>
</dbReference>
<reference evidence="4 5" key="1">
    <citation type="submission" date="2022-11" db="EMBL/GenBank/DDBJ databases">
        <title>The characterization of three novel Bacteroidetes species and genomic analysis of their roles in tidal elemental geochemical cycles.</title>
        <authorList>
            <person name="Ma K.-J."/>
        </authorList>
    </citation>
    <scope>NUCLEOTIDE SEQUENCE [LARGE SCALE GENOMIC DNA]</scope>
    <source>
        <strain evidence="4 5">M82</strain>
    </source>
</reference>
<evidence type="ECO:0000256" key="3">
    <source>
        <dbReference type="SAM" id="SignalP"/>
    </source>
</evidence>
<evidence type="ECO:0000313" key="4">
    <source>
        <dbReference type="EMBL" id="MCX2738443.1"/>
    </source>
</evidence>
<dbReference type="RefSeq" id="WP_266050514.1">
    <property type="nucleotide sequence ID" value="NZ_JAPFQO010000001.1"/>
</dbReference>
<feature type="signal peptide" evidence="3">
    <location>
        <begin position="1"/>
        <end position="23"/>
    </location>
</feature>
<dbReference type="InterPro" id="IPR011043">
    <property type="entry name" value="Gal_Oxase/kelch_b-propeller"/>
</dbReference>
<dbReference type="Pfam" id="PF01344">
    <property type="entry name" value="Kelch_1"/>
    <property type="match status" value="1"/>
</dbReference>
<feature type="chain" id="PRO_5045131897" evidence="3">
    <location>
        <begin position="24"/>
        <end position="333"/>
    </location>
</feature>
<dbReference type="PROSITE" id="PS51257">
    <property type="entry name" value="PROKAR_LIPOPROTEIN"/>
    <property type="match status" value="1"/>
</dbReference>
<protein>
    <submittedName>
        <fullName evidence="4">Galactose oxidase</fullName>
    </submittedName>
</protein>
<dbReference type="SUPFAM" id="SSF50965">
    <property type="entry name" value="Galactose oxidase, central domain"/>
    <property type="match status" value="1"/>
</dbReference>